<evidence type="ECO:0000313" key="4">
    <source>
        <dbReference type="EMBL" id="WPK10662.1"/>
    </source>
</evidence>
<proteinExistence type="predicted"/>
<dbReference type="RefSeq" id="WP_319835855.1">
    <property type="nucleotide sequence ID" value="NZ_CP137624.1"/>
</dbReference>
<protein>
    <submittedName>
        <fullName evidence="4">Anti sigma factor C-terminal domain-containing protein</fullName>
    </submittedName>
</protein>
<dbReference type="InterPro" id="IPR025672">
    <property type="entry name" value="Sigma_reg_C_dom"/>
</dbReference>
<evidence type="ECO:0000313" key="5">
    <source>
        <dbReference type="Proteomes" id="UP001322664"/>
    </source>
</evidence>
<keyword evidence="1" id="KW-1133">Transmembrane helix</keyword>
<feature type="transmembrane region" description="Helical" evidence="1">
    <location>
        <begin position="17"/>
        <end position="36"/>
    </location>
</feature>
<dbReference type="EMBL" id="CP137624">
    <property type="protein sequence ID" value="WPK10662.1"/>
    <property type="molecule type" value="Genomic_DNA"/>
</dbReference>
<accession>A0ABZ0RR08</accession>
<reference evidence="4 5" key="1">
    <citation type="submission" date="2023-09" db="EMBL/GenBank/DDBJ databases">
        <authorList>
            <person name="Page C.A."/>
            <person name="Perez-Diaz I.M."/>
        </authorList>
    </citation>
    <scope>NUCLEOTIDE SEQUENCE [LARGE SCALE GENOMIC DNA]</scope>
    <source>
        <strain evidence="4 5">Ll15</strain>
    </source>
</reference>
<dbReference type="Pfam" id="PF13800">
    <property type="entry name" value="Sigma_reg_N"/>
    <property type="match status" value="1"/>
</dbReference>
<keyword evidence="5" id="KW-1185">Reference proteome</keyword>
<feature type="domain" description="Sigma factor regulator N-terminal" evidence="3">
    <location>
        <begin position="6"/>
        <end position="97"/>
    </location>
</feature>
<keyword evidence="1" id="KW-0812">Transmembrane</keyword>
<feature type="domain" description="Sigma factor regulator C-terminal" evidence="2">
    <location>
        <begin position="167"/>
        <end position="293"/>
    </location>
</feature>
<organism evidence="4 5">
    <name type="scientific">Lysinibacillus louembei</name>
    <dbReference type="NCBI Taxonomy" id="1470088"/>
    <lineage>
        <taxon>Bacteria</taxon>
        <taxon>Bacillati</taxon>
        <taxon>Bacillota</taxon>
        <taxon>Bacilli</taxon>
        <taxon>Bacillales</taxon>
        <taxon>Bacillaceae</taxon>
        <taxon>Lysinibacillus</taxon>
    </lineage>
</organism>
<evidence type="ECO:0000259" key="3">
    <source>
        <dbReference type="Pfam" id="PF13800"/>
    </source>
</evidence>
<dbReference type="InterPro" id="IPR029101">
    <property type="entry name" value="Sigma_reg_N"/>
</dbReference>
<name>A0ABZ0RR08_9BACI</name>
<evidence type="ECO:0000256" key="1">
    <source>
        <dbReference type="SAM" id="Phobius"/>
    </source>
</evidence>
<dbReference type="Pfam" id="PF13791">
    <property type="entry name" value="Sigma_reg_C"/>
    <property type="match status" value="1"/>
</dbReference>
<dbReference type="Proteomes" id="UP001322664">
    <property type="component" value="Chromosome"/>
</dbReference>
<evidence type="ECO:0000259" key="2">
    <source>
        <dbReference type="Pfam" id="PF13791"/>
    </source>
</evidence>
<keyword evidence="1" id="KW-0472">Membrane</keyword>
<gene>
    <name evidence="4" type="ORF">R6U77_12295</name>
</gene>
<sequence>MEESLQKALKKAKRKHVMMVIIVSFIVMLVALPIVYKVFYTTSDYLAAKGSEELQDTLFLWHAITEPNVQIASQITQSSIFGGTVVTNRSKNINGYVVPWSTLTSTYGWKRFNINYDELEPNFYLSDKSYYMYDKQTKNKVATFFHPDLQTYFTKIPNDIAAVSSMENYVAEMAISFDRPYTVTEIKSMIPENLNVVWLYVASAVQNEQTDPAGVPVYGFGAYPLSEKAYVDFMQNLAKYNAQQNDEVIQAFLNDNKNTTLNDLPVLGVMLTGQTKNFAQLEGATFVKAASAGATAPLVPYIEPEK</sequence>